<sequence>MLLKGIKRLATRTMKATGCTRAEALDSLSQAAGFNNYIDAVDQLGEAND</sequence>
<reference evidence="2" key="1">
    <citation type="submission" date="2017-11" db="EMBL/GenBank/DDBJ databases">
        <title>Genome sequence and characterization of the novel virulent phage PMBT3 infecting Pseudomonas sp.</title>
        <authorList>
            <person name="Koberg S."/>
            <person name="Brinks E."/>
            <person name="Heller K.J."/>
            <person name="Neve H."/>
            <person name="Franz C.M.A.P."/>
        </authorList>
    </citation>
    <scope>NUCLEOTIDE SEQUENCE [LARGE SCALE GENOMIC DNA]</scope>
</reference>
<organism evidence="1 2">
    <name type="scientific">Pseudomonas phage PMBT3</name>
    <dbReference type="NCBI Taxonomy" id="2059856"/>
    <lineage>
        <taxon>Viruses</taxon>
        <taxon>Duplodnaviria</taxon>
        <taxon>Heunggongvirae</taxon>
        <taxon>Uroviricota</taxon>
        <taxon>Caudoviricetes</taxon>
        <taxon>Maxrubnervirus</taxon>
        <taxon>Maxrubnervirus PMBT3</taxon>
    </lineage>
</organism>
<keyword evidence="2" id="KW-1185">Reference proteome</keyword>
<proteinExistence type="predicted"/>
<dbReference type="RefSeq" id="YP_009796628.1">
    <property type="nucleotide sequence ID" value="NC_047902.1"/>
</dbReference>
<name>A0A2I6PHZ6_9CAUD</name>
<dbReference type="Proteomes" id="UP000240704">
    <property type="component" value="Segment"/>
</dbReference>
<dbReference type="KEGG" id="vg:54987018"/>
<dbReference type="EMBL" id="MG596799">
    <property type="protein sequence ID" value="AUM59679.1"/>
    <property type="molecule type" value="Genomic_DNA"/>
</dbReference>
<dbReference type="GeneID" id="54987018"/>
<accession>A0A2I6PHZ6</accession>
<evidence type="ECO:0000313" key="1">
    <source>
        <dbReference type="EMBL" id="AUM59679.1"/>
    </source>
</evidence>
<protein>
    <submittedName>
        <fullName evidence="1">Uncharacterized protein</fullName>
    </submittedName>
</protein>
<evidence type="ECO:0000313" key="2">
    <source>
        <dbReference type="Proteomes" id="UP000240704"/>
    </source>
</evidence>